<keyword evidence="5 9" id="KW-0822">Tryptophan biosynthesis</keyword>
<dbReference type="GO" id="GO:0005829">
    <property type="term" value="C:cytosol"/>
    <property type="evidence" value="ECO:0007669"/>
    <property type="project" value="TreeGrafter"/>
</dbReference>
<accession>A0A3E0WJE2</accession>
<dbReference type="InterPro" id="IPR013785">
    <property type="entry name" value="Aldolase_TIM"/>
</dbReference>
<feature type="active site" description="Proton acceptor" evidence="9">
    <location>
        <position position="51"/>
    </location>
</feature>
<dbReference type="EMBL" id="NFZX01000085">
    <property type="protein sequence ID" value="RFA31985.1"/>
    <property type="molecule type" value="Genomic_DNA"/>
</dbReference>
<dbReference type="UniPathway" id="UPA00035">
    <property type="reaction ID" value="UER00044"/>
</dbReference>
<evidence type="ECO:0000256" key="10">
    <source>
        <dbReference type="RuleBase" id="RU003662"/>
    </source>
</evidence>
<evidence type="ECO:0000256" key="7">
    <source>
        <dbReference type="ARBA" id="ARBA00023239"/>
    </source>
</evidence>
<dbReference type="EC" id="4.2.1.20" evidence="9"/>
<evidence type="ECO:0000256" key="9">
    <source>
        <dbReference type="HAMAP-Rule" id="MF_00131"/>
    </source>
</evidence>
<keyword evidence="7 9" id="KW-0456">Lyase</keyword>
<protein>
    <recommendedName>
        <fullName evidence="9">Tryptophan synthase alpha chain</fullName>
        <ecNumber evidence="9">4.2.1.20</ecNumber>
    </recommendedName>
</protein>
<evidence type="ECO:0000256" key="8">
    <source>
        <dbReference type="ARBA" id="ARBA00049047"/>
    </source>
</evidence>
<comment type="subunit">
    <text evidence="3 9">Tetramer of two alpha and two beta chains.</text>
</comment>
<proteinExistence type="inferred from homology"/>
<dbReference type="Gene3D" id="3.20.20.70">
    <property type="entry name" value="Aldolase class I"/>
    <property type="match status" value="1"/>
</dbReference>
<dbReference type="Pfam" id="PF00290">
    <property type="entry name" value="Trp_syntA"/>
    <property type="match status" value="1"/>
</dbReference>
<comment type="pathway">
    <text evidence="2 9">Amino-acid biosynthesis; L-tryptophan biosynthesis; L-tryptophan from chorismate: step 5/5.</text>
</comment>
<evidence type="ECO:0000256" key="3">
    <source>
        <dbReference type="ARBA" id="ARBA00011270"/>
    </source>
</evidence>
<dbReference type="SUPFAM" id="SSF51366">
    <property type="entry name" value="Ribulose-phoshate binding barrel"/>
    <property type="match status" value="1"/>
</dbReference>
<reference evidence="11 12" key="1">
    <citation type="submission" date="2017-05" db="EMBL/GenBank/DDBJ databases">
        <title>Virgibacillus sp. AK90 isolated from a saltern of Kakinada, India.</title>
        <authorList>
            <person name="Gupta V."/>
            <person name="Sidhu C."/>
            <person name="Korpole S."/>
            <person name="Pinnaka A.K."/>
        </authorList>
    </citation>
    <scope>NUCLEOTIDE SEQUENCE [LARGE SCALE GENOMIC DNA]</scope>
    <source>
        <strain evidence="11 12">AK90</strain>
    </source>
</reference>
<comment type="function">
    <text evidence="1 9">The alpha subunit is responsible for the aldol cleavage of indoleglycerol phosphate to indole and glyceraldehyde 3-phosphate.</text>
</comment>
<dbReference type="PANTHER" id="PTHR43406">
    <property type="entry name" value="TRYPTOPHAN SYNTHASE, ALPHA CHAIN"/>
    <property type="match status" value="1"/>
</dbReference>
<dbReference type="HAMAP" id="MF_00131">
    <property type="entry name" value="Trp_synth_alpha"/>
    <property type="match status" value="1"/>
</dbReference>
<dbReference type="CDD" id="cd04724">
    <property type="entry name" value="Tryptophan_synthase_alpha"/>
    <property type="match status" value="1"/>
</dbReference>
<evidence type="ECO:0000313" key="12">
    <source>
        <dbReference type="Proteomes" id="UP000256488"/>
    </source>
</evidence>
<evidence type="ECO:0000256" key="4">
    <source>
        <dbReference type="ARBA" id="ARBA00022605"/>
    </source>
</evidence>
<sequence>MGRIELNNHLKAIQAQNKKMFIPYIMAGDGGLDQLEDQLLFLQACGATAIEVGIPFSDPVADGPTIQNAGKRALNQQTTLQDVLTTLQTFKNKRNIPVIVMTYMNPIYAYGVERFAYTCATSGVDGVIIPDVPLEEDQIIMHALKRHDIALIRLLALTSSKERMKAIIERAEGFIYAVTVNGTTGVREHLHPSVKEYLQKLKQQSAIPVLAGFGVSSSEQAKELSAYCDGVIVGSKIVQLLHEGKQSVIRQLTENTISQSMKIT</sequence>
<comment type="catalytic activity">
    <reaction evidence="8 9">
        <text>(1S,2R)-1-C-(indol-3-yl)glycerol 3-phosphate + L-serine = D-glyceraldehyde 3-phosphate + L-tryptophan + H2O</text>
        <dbReference type="Rhea" id="RHEA:10532"/>
        <dbReference type="ChEBI" id="CHEBI:15377"/>
        <dbReference type="ChEBI" id="CHEBI:33384"/>
        <dbReference type="ChEBI" id="CHEBI:57912"/>
        <dbReference type="ChEBI" id="CHEBI:58866"/>
        <dbReference type="ChEBI" id="CHEBI:59776"/>
        <dbReference type="EC" id="4.2.1.20"/>
    </reaction>
</comment>
<dbReference type="InterPro" id="IPR018204">
    <property type="entry name" value="Trp_synthase_alpha_AS"/>
</dbReference>
<dbReference type="Proteomes" id="UP000256488">
    <property type="component" value="Unassembled WGS sequence"/>
</dbReference>
<name>A0A3E0WJE2_9BACI</name>
<dbReference type="GO" id="GO:0004834">
    <property type="term" value="F:tryptophan synthase activity"/>
    <property type="evidence" value="ECO:0007669"/>
    <property type="project" value="UniProtKB-UniRule"/>
</dbReference>
<evidence type="ECO:0000256" key="1">
    <source>
        <dbReference type="ARBA" id="ARBA00003365"/>
    </source>
</evidence>
<comment type="caution">
    <text evidence="11">The sequence shown here is derived from an EMBL/GenBank/DDBJ whole genome shotgun (WGS) entry which is preliminary data.</text>
</comment>
<dbReference type="PROSITE" id="PS00167">
    <property type="entry name" value="TRP_SYNTHASE_ALPHA"/>
    <property type="match status" value="1"/>
</dbReference>
<dbReference type="InterPro" id="IPR011060">
    <property type="entry name" value="RibuloseP-bd_barrel"/>
</dbReference>
<dbReference type="InterPro" id="IPR002028">
    <property type="entry name" value="Trp_synthase_suA"/>
</dbReference>
<evidence type="ECO:0000313" key="11">
    <source>
        <dbReference type="EMBL" id="RFA31985.1"/>
    </source>
</evidence>
<dbReference type="NCBIfam" id="TIGR00262">
    <property type="entry name" value="trpA"/>
    <property type="match status" value="1"/>
</dbReference>
<evidence type="ECO:0000256" key="2">
    <source>
        <dbReference type="ARBA" id="ARBA00004733"/>
    </source>
</evidence>
<evidence type="ECO:0000256" key="6">
    <source>
        <dbReference type="ARBA" id="ARBA00023141"/>
    </source>
</evidence>
<feature type="active site" description="Proton acceptor" evidence="9">
    <location>
        <position position="62"/>
    </location>
</feature>
<organism evidence="11 12">
    <name type="scientific">Virgibacillus dokdonensis</name>
    <dbReference type="NCBI Taxonomy" id="302167"/>
    <lineage>
        <taxon>Bacteria</taxon>
        <taxon>Bacillati</taxon>
        <taxon>Bacillota</taxon>
        <taxon>Bacilli</taxon>
        <taxon>Bacillales</taxon>
        <taxon>Bacillaceae</taxon>
        <taxon>Virgibacillus</taxon>
    </lineage>
</organism>
<dbReference type="AlphaFoldDB" id="A0A3E0WJE2"/>
<comment type="similarity">
    <text evidence="9 10">Belongs to the TrpA family.</text>
</comment>
<gene>
    <name evidence="9" type="primary">trpA</name>
    <name evidence="11" type="ORF">CAI16_19255</name>
</gene>
<dbReference type="RefSeq" id="WP_116279684.1">
    <property type="nucleotide sequence ID" value="NZ_NFZX01000085.1"/>
</dbReference>
<dbReference type="FunFam" id="3.20.20.70:FF:000037">
    <property type="entry name" value="Tryptophan synthase alpha chain"/>
    <property type="match status" value="1"/>
</dbReference>
<dbReference type="PANTHER" id="PTHR43406:SF1">
    <property type="entry name" value="TRYPTOPHAN SYNTHASE ALPHA CHAIN, CHLOROPLASTIC"/>
    <property type="match status" value="1"/>
</dbReference>
<keyword evidence="6 9" id="KW-0057">Aromatic amino acid biosynthesis</keyword>
<keyword evidence="4 9" id="KW-0028">Amino-acid biosynthesis</keyword>
<evidence type="ECO:0000256" key="5">
    <source>
        <dbReference type="ARBA" id="ARBA00022822"/>
    </source>
</evidence>